<dbReference type="Gene3D" id="6.20.330.10">
    <property type="match status" value="1"/>
</dbReference>
<evidence type="ECO:0000256" key="5">
    <source>
        <dbReference type="SAM" id="Phobius"/>
    </source>
</evidence>
<dbReference type="Gene3D" id="3.90.226.10">
    <property type="entry name" value="2-enoyl-CoA Hydratase, Chain A, domain 1"/>
    <property type="match status" value="1"/>
</dbReference>
<dbReference type="InterPro" id="IPR029045">
    <property type="entry name" value="ClpP/crotonase-like_dom_sf"/>
</dbReference>
<evidence type="ECO:0000256" key="3">
    <source>
        <dbReference type="ARBA" id="ARBA00022801"/>
    </source>
</evidence>
<dbReference type="CDD" id="cd07023">
    <property type="entry name" value="S49_Sppa_N_C"/>
    <property type="match status" value="1"/>
</dbReference>
<reference evidence="7 8" key="1">
    <citation type="journal article" date="2020" name="ISME J.">
        <title>Parallel Reductive Genome Evolution in Desulfovibrio Ectosymbionts Independently Acquired by Trichonympha Protists in the Termite Gut.</title>
        <authorList>
            <person name="Takeuchi M."/>
            <person name="Kuwahara H."/>
            <person name="Murakami T."/>
            <person name="Takahashi K."/>
            <person name="Kajitani R."/>
            <person name="Toyoda A."/>
            <person name="Itoh T."/>
            <person name="Ohkuma M."/>
            <person name="Hongoh Y."/>
        </authorList>
    </citation>
    <scope>NUCLEOTIDE SEQUENCE [LARGE SCALE GENOMIC DNA]</scope>
    <source>
        <strain evidence="7">ZnDsv-02</strain>
    </source>
</reference>
<evidence type="ECO:0000313" key="8">
    <source>
        <dbReference type="Proteomes" id="UP000505077"/>
    </source>
</evidence>
<feature type="transmembrane region" description="Helical" evidence="5">
    <location>
        <begin position="44"/>
        <end position="63"/>
    </location>
</feature>
<proteinExistence type="inferred from homology"/>
<evidence type="ECO:0000256" key="4">
    <source>
        <dbReference type="ARBA" id="ARBA00022825"/>
    </source>
</evidence>
<keyword evidence="4" id="KW-0720">Serine protease</keyword>
<dbReference type="InterPro" id="IPR002142">
    <property type="entry name" value="Peptidase_S49"/>
</dbReference>
<dbReference type="Pfam" id="PF01343">
    <property type="entry name" value="Peptidase_S49"/>
    <property type="match status" value="1"/>
</dbReference>
<feature type="domain" description="Peptidase S49" evidence="6">
    <location>
        <begin position="135"/>
        <end position="282"/>
    </location>
</feature>
<dbReference type="GO" id="GO:0006508">
    <property type="term" value="P:proteolysis"/>
    <property type="evidence" value="ECO:0007669"/>
    <property type="project" value="UniProtKB-KW"/>
</dbReference>
<evidence type="ECO:0000256" key="1">
    <source>
        <dbReference type="ARBA" id="ARBA00008683"/>
    </source>
</evidence>
<evidence type="ECO:0000313" key="7">
    <source>
        <dbReference type="EMBL" id="GFH63417.1"/>
    </source>
</evidence>
<evidence type="ECO:0000256" key="2">
    <source>
        <dbReference type="ARBA" id="ARBA00022670"/>
    </source>
</evidence>
<dbReference type="PANTHER" id="PTHR42987">
    <property type="entry name" value="PEPTIDASE S49"/>
    <property type="match status" value="1"/>
</dbReference>
<dbReference type="PANTHER" id="PTHR42987:SF7">
    <property type="entry name" value="SIGNAL PEPTIDE PEPTIDASE SPPA-RELATED"/>
    <property type="match status" value="1"/>
</dbReference>
<dbReference type="EMBL" id="BLLL01000015">
    <property type="protein sequence ID" value="GFH63417.1"/>
    <property type="molecule type" value="Genomic_DNA"/>
</dbReference>
<organism evidence="7 8">
    <name type="scientific">Candidatus Desulfovibrio kirbyi</name>
    <dbReference type="NCBI Taxonomy" id="2696086"/>
    <lineage>
        <taxon>Bacteria</taxon>
        <taxon>Pseudomonadati</taxon>
        <taxon>Thermodesulfobacteriota</taxon>
        <taxon>Desulfovibrionia</taxon>
        <taxon>Desulfovibrionales</taxon>
        <taxon>Desulfovibrionaceae</taxon>
        <taxon>Desulfovibrio</taxon>
    </lineage>
</organism>
<accession>A0A6L2R7F2</accession>
<dbReference type="NCBIfam" id="TIGR00706">
    <property type="entry name" value="SppA_dom"/>
    <property type="match status" value="1"/>
</dbReference>
<protein>
    <submittedName>
        <fullName evidence="7">Signal peptide peptidase SppA (Protease IV)</fullName>
    </submittedName>
</protein>
<keyword evidence="5" id="KW-0472">Membrane</keyword>
<keyword evidence="3" id="KW-0378">Hydrolase</keyword>
<dbReference type="InterPro" id="IPR001907">
    <property type="entry name" value="ClpP"/>
</dbReference>
<comment type="similarity">
    <text evidence="1">Belongs to the peptidase S49 family.</text>
</comment>
<comment type="caution">
    <text evidence="7">The sequence shown here is derived from an EMBL/GenBank/DDBJ whole genome shotgun (WGS) entry which is preliminary data.</text>
</comment>
<dbReference type="PRINTS" id="PR00127">
    <property type="entry name" value="CLPPROTEASEP"/>
</dbReference>
<dbReference type="InterPro" id="IPR047272">
    <property type="entry name" value="S49_SppA_C"/>
</dbReference>
<keyword evidence="5" id="KW-1133">Transmembrane helix</keyword>
<keyword evidence="5" id="KW-0812">Transmembrane</keyword>
<dbReference type="SUPFAM" id="SSF52096">
    <property type="entry name" value="ClpP/crotonase"/>
    <property type="match status" value="1"/>
</dbReference>
<evidence type="ECO:0000259" key="6">
    <source>
        <dbReference type="Pfam" id="PF01343"/>
    </source>
</evidence>
<keyword evidence="2 7" id="KW-0645">Protease</keyword>
<dbReference type="InterPro" id="IPR004635">
    <property type="entry name" value="Pept_S49_SppA"/>
</dbReference>
<dbReference type="GO" id="GO:0004252">
    <property type="term" value="F:serine-type endopeptidase activity"/>
    <property type="evidence" value="ECO:0007669"/>
    <property type="project" value="InterPro"/>
</dbReference>
<sequence length="330" mass="35751">MKDGMNEKTIAPGAGDCGTCPLAKISAAVWKDILRRPFRKRHPWVFWIGCLALLGVCLSYFSMDEPGERIFGKSERIALVTVRGLIMDVSDDLAWIREIEHKPWVKGVLLRVDSPGGGAAASQEVYDALAGLALKMPVAASMGSVAASGGLMVSMAAERIFANASTVTGSVGVRMDIPQLQGLFDKIGVGQETLVTAPYKNAGSYTRPLAPEERAYFEGVLADMHAQFIDIVAKGRGMPRERAQALANGKIFTGREAKDLGLVDELGGQEEAHHWLAEKSGVPYERGLLTRPKENHWIAEGLKSLLGIDIVALNGAALYDPRSPVFLYRF</sequence>
<name>A0A6L2R7F2_9BACT</name>
<dbReference type="AlphaFoldDB" id="A0A6L2R7F2"/>
<dbReference type="GO" id="GO:0004176">
    <property type="term" value="F:ATP-dependent peptidase activity"/>
    <property type="evidence" value="ECO:0007669"/>
    <property type="project" value="InterPro"/>
</dbReference>
<dbReference type="Proteomes" id="UP000505077">
    <property type="component" value="Unassembled WGS sequence"/>
</dbReference>
<gene>
    <name evidence="7" type="primary">sppA</name>
    <name evidence="7" type="ORF">ZNDK_1188</name>
</gene>